<dbReference type="AlphaFoldDB" id="A0A1Q2CYB6"/>
<feature type="compositionally biased region" description="Basic residues" evidence="1">
    <location>
        <begin position="54"/>
        <end position="63"/>
    </location>
</feature>
<evidence type="ECO:0000313" key="3">
    <source>
        <dbReference type="Proteomes" id="UP000188235"/>
    </source>
</evidence>
<organism evidence="2 3">
    <name type="scientific">Tessaracoccus flavescens</name>
    <dbReference type="NCBI Taxonomy" id="399497"/>
    <lineage>
        <taxon>Bacteria</taxon>
        <taxon>Bacillati</taxon>
        <taxon>Actinomycetota</taxon>
        <taxon>Actinomycetes</taxon>
        <taxon>Propionibacteriales</taxon>
        <taxon>Propionibacteriaceae</taxon>
        <taxon>Tessaracoccus</taxon>
    </lineage>
</organism>
<dbReference type="EMBL" id="CP019607">
    <property type="protein sequence ID" value="AQP51080.1"/>
    <property type="molecule type" value="Genomic_DNA"/>
</dbReference>
<gene>
    <name evidence="2" type="ORF">BW733_09820</name>
</gene>
<reference evidence="2 3" key="1">
    <citation type="journal article" date="2008" name="Int. J. Syst. Evol. Microbiol.">
        <title>Tessaracoccus flavescens sp. nov., isolated from marine sediment.</title>
        <authorList>
            <person name="Lee D.W."/>
            <person name="Lee S.D."/>
        </authorList>
    </citation>
    <scope>NUCLEOTIDE SEQUENCE [LARGE SCALE GENOMIC DNA]</scope>
    <source>
        <strain evidence="2 3">SST-39T</strain>
    </source>
</reference>
<evidence type="ECO:0000256" key="1">
    <source>
        <dbReference type="SAM" id="MobiDB-lite"/>
    </source>
</evidence>
<dbReference type="RefSeq" id="WP_077350049.1">
    <property type="nucleotide sequence ID" value="NZ_CP019607.1"/>
</dbReference>
<accession>A0A1Q2CYB6</accession>
<keyword evidence="3" id="KW-1185">Reference proteome</keyword>
<protein>
    <submittedName>
        <fullName evidence="2">Uncharacterized protein</fullName>
    </submittedName>
</protein>
<evidence type="ECO:0000313" key="2">
    <source>
        <dbReference type="EMBL" id="AQP51080.1"/>
    </source>
</evidence>
<name>A0A1Q2CYB6_9ACTN</name>
<dbReference type="KEGG" id="tfa:BW733_09820"/>
<feature type="region of interest" description="Disordered" evidence="1">
    <location>
        <begin position="53"/>
        <end position="113"/>
    </location>
</feature>
<proteinExistence type="predicted"/>
<sequence length="113" mass="12137">MHVPAVAGANDNAANQKVLTPAEAAEIIIANGIEKGAYRVLVGRDARVMVVHQARPRTRHDHHRGQDVRPPDKGGLTKADGGTRSVVLPSRRGGQDPGSQTRIVEGPRLAQEW</sequence>
<dbReference type="Proteomes" id="UP000188235">
    <property type="component" value="Chromosome"/>
</dbReference>